<evidence type="ECO:0000313" key="10">
    <source>
        <dbReference type="Proteomes" id="UP001374535"/>
    </source>
</evidence>
<feature type="signal peptide" evidence="8">
    <location>
        <begin position="1"/>
        <end position="26"/>
    </location>
</feature>
<dbReference type="GO" id="GO:0016567">
    <property type="term" value="P:protein ubiquitination"/>
    <property type="evidence" value="ECO:0007669"/>
    <property type="project" value="TreeGrafter"/>
</dbReference>
<dbReference type="PANTHER" id="PTHR14255:SF48">
    <property type="entry name" value="SULFITE EXPORTER TAUE_SAFE FAMILY PROTEIN 3-LIKE"/>
    <property type="match status" value="1"/>
</dbReference>
<dbReference type="PANTHER" id="PTHR14255">
    <property type="entry name" value="CEREBLON"/>
    <property type="match status" value="1"/>
</dbReference>
<evidence type="ECO:0000256" key="4">
    <source>
        <dbReference type="ARBA" id="ARBA00022989"/>
    </source>
</evidence>
<dbReference type="GO" id="GO:0016020">
    <property type="term" value="C:membrane"/>
    <property type="evidence" value="ECO:0007669"/>
    <property type="project" value="UniProtKB-SubCell"/>
</dbReference>
<dbReference type="AlphaFoldDB" id="A0AAQ3RQI4"/>
<accession>A0AAQ3RQI4</accession>
<keyword evidence="3 7" id="KW-0812">Transmembrane</keyword>
<dbReference type="EMBL" id="CP144693">
    <property type="protein sequence ID" value="WVZ00376.1"/>
    <property type="molecule type" value="Genomic_DNA"/>
</dbReference>
<dbReference type="InterPro" id="IPR002781">
    <property type="entry name" value="TM_pro_TauE-like"/>
</dbReference>
<comment type="subcellular location">
    <subcellularLocation>
        <location evidence="1">Membrane</location>
        <topology evidence="1">Multi-pass membrane protein</topology>
    </subcellularLocation>
</comment>
<evidence type="ECO:0000256" key="2">
    <source>
        <dbReference type="ARBA" id="ARBA00009142"/>
    </source>
</evidence>
<keyword evidence="8" id="KW-0732">Signal</keyword>
<dbReference type="Pfam" id="PF01925">
    <property type="entry name" value="TauE"/>
    <property type="match status" value="1"/>
</dbReference>
<name>A0AAQ3RQI4_VIGMU</name>
<keyword evidence="4 7" id="KW-1133">Transmembrane helix</keyword>
<feature type="transmembrane region" description="Helical" evidence="7">
    <location>
        <begin position="428"/>
        <end position="450"/>
    </location>
</feature>
<evidence type="ECO:0008006" key="11">
    <source>
        <dbReference type="Google" id="ProtNLM"/>
    </source>
</evidence>
<sequence length="485" mass="52492">MAVNGSKQLVGVIFTVFLLFLSPSLSFSVHQNPNETTNPTVVETSESPGFLSKVANFLWSSSGSGYQHTWPDVEFGWRIVTGSIIGFLGSAFGTVGGVGGGGIFVTMLSLIIGFDPKSATAISKCMITGGAASTVFYNLKQKHPTLDMPVIDYDLALLFQPVLESARQSQYNNGTERTEEVAYQPLPGGPTAPNGSNHTAPEKSNQKRSLVGNIRWKALGILFTVWVVILACEIGKVGICLMSNLNPQFSFCCMCIRGIVIKPWLSLFSNRVTQQLVQSSTGYLIYYRCINIISTRHEVPVALGVTSFQAMRLYKGKTVIASKGDQQTQWRAYQLIMYSACGICAGMVGGLLGLGGGFILGPLFLELGIPPQVSSATATFAMTFSASMSVVEYYLLNRFPIPYTLYFVAVSTLAAFVGQVLVKKLVTLLGRASLIIFILSGTIFVSALSLGKSCYHFCSVGIANMIHKIEHQEYMGFENLCTYAG</sequence>
<keyword evidence="5 7" id="KW-0472">Membrane</keyword>
<feature type="transmembrane region" description="Helical" evidence="7">
    <location>
        <begin position="376"/>
        <end position="396"/>
    </location>
</feature>
<evidence type="ECO:0000256" key="8">
    <source>
        <dbReference type="SAM" id="SignalP"/>
    </source>
</evidence>
<evidence type="ECO:0000313" key="9">
    <source>
        <dbReference type="EMBL" id="WVZ00376.1"/>
    </source>
</evidence>
<evidence type="ECO:0000256" key="5">
    <source>
        <dbReference type="ARBA" id="ARBA00023136"/>
    </source>
</evidence>
<keyword evidence="10" id="KW-1185">Reference proteome</keyword>
<dbReference type="GO" id="GO:0031464">
    <property type="term" value="C:Cul4A-RING E3 ubiquitin ligase complex"/>
    <property type="evidence" value="ECO:0007669"/>
    <property type="project" value="TreeGrafter"/>
</dbReference>
<evidence type="ECO:0000256" key="6">
    <source>
        <dbReference type="SAM" id="MobiDB-lite"/>
    </source>
</evidence>
<reference evidence="9 10" key="1">
    <citation type="journal article" date="2023" name="Life. Sci Alliance">
        <title>Evolutionary insights into 3D genome organization and epigenetic landscape of Vigna mungo.</title>
        <authorList>
            <person name="Junaid A."/>
            <person name="Singh B."/>
            <person name="Bhatia S."/>
        </authorList>
    </citation>
    <scope>NUCLEOTIDE SEQUENCE [LARGE SCALE GENOMIC DNA]</scope>
    <source>
        <strain evidence="9">Urdbean</strain>
    </source>
</reference>
<protein>
    <recommendedName>
        <fullName evidence="11">Sulfite exporter TauE/SafE family protein</fullName>
    </recommendedName>
</protein>
<feature type="transmembrane region" description="Helical" evidence="7">
    <location>
        <begin position="403"/>
        <end position="422"/>
    </location>
</feature>
<proteinExistence type="inferred from homology"/>
<feature type="region of interest" description="Disordered" evidence="6">
    <location>
        <begin position="177"/>
        <end position="206"/>
    </location>
</feature>
<dbReference type="Proteomes" id="UP001374535">
    <property type="component" value="Chromosome 8"/>
</dbReference>
<feature type="chain" id="PRO_5042864523" description="Sulfite exporter TauE/SafE family protein" evidence="8">
    <location>
        <begin position="27"/>
        <end position="485"/>
    </location>
</feature>
<evidence type="ECO:0000256" key="7">
    <source>
        <dbReference type="SAM" id="Phobius"/>
    </source>
</evidence>
<feature type="transmembrane region" description="Helical" evidence="7">
    <location>
        <begin position="335"/>
        <end position="364"/>
    </location>
</feature>
<evidence type="ECO:0000256" key="1">
    <source>
        <dbReference type="ARBA" id="ARBA00004141"/>
    </source>
</evidence>
<feature type="transmembrane region" description="Helical" evidence="7">
    <location>
        <begin position="84"/>
        <end position="114"/>
    </location>
</feature>
<gene>
    <name evidence="9" type="ORF">V8G54_026445</name>
</gene>
<comment type="similarity">
    <text evidence="2">Belongs to the 4-toluene sulfonate uptake permease (TSUP) (TC 2.A.102) family.</text>
</comment>
<evidence type="ECO:0000256" key="3">
    <source>
        <dbReference type="ARBA" id="ARBA00022692"/>
    </source>
</evidence>
<organism evidence="9 10">
    <name type="scientific">Vigna mungo</name>
    <name type="common">Black gram</name>
    <name type="synonym">Phaseolus mungo</name>
    <dbReference type="NCBI Taxonomy" id="3915"/>
    <lineage>
        <taxon>Eukaryota</taxon>
        <taxon>Viridiplantae</taxon>
        <taxon>Streptophyta</taxon>
        <taxon>Embryophyta</taxon>
        <taxon>Tracheophyta</taxon>
        <taxon>Spermatophyta</taxon>
        <taxon>Magnoliopsida</taxon>
        <taxon>eudicotyledons</taxon>
        <taxon>Gunneridae</taxon>
        <taxon>Pentapetalae</taxon>
        <taxon>rosids</taxon>
        <taxon>fabids</taxon>
        <taxon>Fabales</taxon>
        <taxon>Fabaceae</taxon>
        <taxon>Papilionoideae</taxon>
        <taxon>50 kb inversion clade</taxon>
        <taxon>NPAAA clade</taxon>
        <taxon>indigoferoid/millettioid clade</taxon>
        <taxon>Phaseoleae</taxon>
        <taxon>Vigna</taxon>
    </lineage>
</organism>